<sequence>MLVKDIRECSYFAAEDGSILCELLHPLREGGKIALQCSIAHARIPAGKSTIPHKLQESAEVYYILEGEGVLHVDKEIVNVKPGRAVYVPPGAVQYLENTGDGELSFLCIVDPMWTAEQDRGQTQEGRMRHKHGAA</sequence>
<dbReference type="Pfam" id="PF07883">
    <property type="entry name" value="Cupin_2"/>
    <property type="match status" value="1"/>
</dbReference>
<feature type="domain" description="Cupin type-2" evidence="1">
    <location>
        <begin position="42"/>
        <end position="110"/>
    </location>
</feature>
<dbReference type="AlphaFoldDB" id="A0A0B7MH83"/>
<dbReference type="InterPro" id="IPR011051">
    <property type="entry name" value="RmlC_Cupin_sf"/>
</dbReference>
<evidence type="ECO:0000313" key="3">
    <source>
        <dbReference type="Proteomes" id="UP000046155"/>
    </source>
</evidence>
<gene>
    <name evidence="2" type="ORF">SSCH_1140005</name>
</gene>
<evidence type="ECO:0000313" key="2">
    <source>
        <dbReference type="EMBL" id="CEO87593.1"/>
    </source>
</evidence>
<organism evidence="2 3">
    <name type="scientific">Syntrophaceticus schinkii</name>
    <dbReference type="NCBI Taxonomy" id="499207"/>
    <lineage>
        <taxon>Bacteria</taxon>
        <taxon>Bacillati</taxon>
        <taxon>Bacillota</taxon>
        <taxon>Clostridia</taxon>
        <taxon>Thermoanaerobacterales</taxon>
        <taxon>Thermoanaerobacterales Family III. Incertae Sedis</taxon>
        <taxon>Syntrophaceticus</taxon>
    </lineage>
</organism>
<dbReference type="InterPro" id="IPR013096">
    <property type="entry name" value="Cupin_2"/>
</dbReference>
<dbReference type="PANTHER" id="PTHR36114">
    <property type="entry name" value="16.7 KDA PROTEIN IN WHIE LOCUS"/>
    <property type="match status" value="1"/>
</dbReference>
<dbReference type="InterPro" id="IPR052044">
    <property type="entry name" value="PKS_Associated_Protein"/>
</dbReference>
<evidence type="ECO:0000259" key="1">
    <source>
        <dbReference type="Pfam" id="PF07883"/>
    </source>
</evidence>
<keyword evidence="3" id="KW-1185">Reference proteome</keyword>
<reference evidence="3" key="1">
    <citation type="submission" date="2015-01" db="EMBL/GenBank/DDBJ databases">
        <authorList>
            <person name="Manzoor Shahid"/>
            <person name="Zubair Saima"/>
        </authorList>
    </citation>
    <scope>NUCLEOTIDE SEQUENCE [LARGE SCALE GENOMIC DNA]</scope>
    <source>
        <strain evidence="3">Sp3</strain>
    </source>
</reference>
<dbReference type="PANTHER" id="PTHR36114:SF1">
    <property type="entry name" value="16.7 KDA PROTEIN IN WHIE LOCUS"/>
    <property type="match status" value="1"/>
</dbReference>
<dbReference type="RefSeq" id="WP_044663938.1">
    <property type="nucleotide sequence ID" value="NZ_CDRZ01000018.1"/>
</dbReference>
<proteinExistence type="predicted"/>
<dbReference type="SUPFAM" id="SSF51182">
    <property type="entry name" value="RmlC-like cupins"/>
    <property type="match status" value="1"/>
</dbReference>
<protein>
    <recommendedName>
        <fullName evidence="1">Cupin type-2 domain-containing protein</fullName>
    </recommendedName>
</protein>
<accession>A0A0B7MH83</accession>
<dbReference type="Gene3D" id="2.60.120.10">
    <property type="entry name" value="Jelly Rolls"/>
    <property type="match status" value="1"/>
</dbReference>
<name>A0A0B7MH83_9FIRM</name>
<dbReference type="InterPro" id="IPR014710">
    <property type="entry name" value="RmlC-like_jellyroll"/>
</dbReference>
<dbReference type="OrthoDB" id="9797047at2"/>
<dbReference type="EMBL" id="CDRZ01000018">
    <property type="protein sequence ID" value="CEO87593.1"/>
    <property type="molecule type" value="Genomic_DNA"/>
</dbReference>
<dbReference type="Proteomes" id="UP000046155">
    <property type="component" value="Unassembled WGS sequence"/>
</dbReference>
<dbReference type="CDD" id="cd02214">
    <property type="entry name" value="cupin_MJ1618"/>
    <property type="match status" value="1"/>
</dbReference>